<evidence type="ECO:0000256" key="6">
    <source>
        <dbReference type="ARBA" id="ARBA00023237"/>
    </source>
</evidence>
<evidence type="ECO:0000256" key="2">
    <source>
        <dbReference type="ARBA" id="ARBA00004459"/>
    </source>
</evidence>
<dbReference type="Pfam" id="PF00921">
    <property type="entry name" value="Lipoprotein_2"/>
    <property type="match status" value="1"/>
</dbReference>
<organism evidence="9 10">
    <name type="scientific">Borrelia miyamotoi</name>
    <dbReference type="NCBI Taxonomy" id="47466"/>
    <lineage>
        <taxon>Bacteria</taxon>
        <taxon>Pseudomonadati</taxon>
        <taxon>Spirochaetota</taxon>
        <taxon>Spirochaetia</taxon>
        <taxon>Spirochaetales</taxon>
        <taxon>Borreliaceae</taxon>
        <taxon>Borrelia</taxon>
    </lineage>
</organism>
<accession>A0AAX3JQB0</accession>
<name>A0AAX3JQB0_9SPIR</name>
<evidence type="ECO:0000256" key="1">
    <source>
        <dbReference type="ARBA" id="ARBA00003932"/>
    </source>
</evidence>
<dbReference type="AlphaFoldDB" id="A0AAX3JQB0"/>
<evidence type="ECO:0000313" key="9">
    <source>
        <dbReference type="EMBL" id="WAZ72883.1"/>
    </source>
</evidence>
<evidence type="ECO:0000256" key="4">
    <source>
        <dbReference type="ARBA" id="ARBA00023136"/>
    </source>
</evidence>
<evidence type="ECO:0000313" key="10">
    <source>
        <dbReference type="Proteomes" id="UP001164513"/>
    </source>
</evidence>
<keyword evidence="9" id="KW-0614">Plasmid</keyword>
<keyword evidence="7 8" id="KW-0449">Lipoprotein</keyword>
<dbReference type="Proteomes" id="UP001164513">
    <property type="component" value="Plasmid pZSt-lp24-2"/>
</dbReference>
<dbReference type="RefSeq" id="WP_207105130.1">
    <property type="nucleotide sequence ID" value="NZ_CP044632.1"/>
</dbReference>
<keyword evidence="3" id="KW-0732">Signal</keyword>
<dbReference type="EMBL" id="CP114734">
    <property type="protein sequence ID" value="WAZ72883.1"/>
    <property type="molecule type" value="Genomic_DNA"/>
</dbReference>
<comment type="subcellular location">
    <subcellularLocation>
        <location evidence="2 8">Cell outer membrane</location>
        <topology evidence="2 8">Lipid-anchor</topology>
    </subcellularLocation>
</comment>
<sequence>MVGGCKWRVIKALDTLTIAIRSTIDEGFQNVKEGYENYF</sequence>
<evidence type="ECO:0000256" key="5">
    <source>
        <dbReference type="ARBA" id="ARBA00023139"/>
    </source>
</evidence>
<evidence type="ECO:0000256" key="7">
    <source>
        <dbReference type="ARBA" id="ARBA00023288"/>
    </source>
</evidence>
<comment type="function">
    <text evidence="1 8">The Vlp and Vsp proteins are antigenically distinct proteins, only one vlp or vsp gene is transcriptionally active at any one time. Switching between these genes is a mechanism of host immune response evasion.</text>
</comment>
<keyword evidence="6 8" id="KW-0998">Cell outer membrane</keyword>
<keyword evidence="4 8" id="KW-0472">Membrane</keyword>
<reference evidence="9" key="1">
    <citation type="submission" date="2022-12" db="EMBL/GenBank/DDBJ databases">
        <title>B. miyamotoi WGS.</title>
        <authorList>
            <person name="Gabriele M."/>
            <person name="Kuleshov K.V."/>
            <person name="Hepner S."/>
            <person name="Hoornstra D."/>
            <person name="Hovius J.W."/>
            <person name="Platonov A.E."/>
            <person name="Fingerle V."/>
            <person name="Strube C."/>
        </authorList>
    </citation>
    <scope>NUCLEOTIDE SEQUENCE</scope>
    <source>
        <strain evidence="9">ZStruIII14-9</strain>
        <plasmid evidence="9">pZSt-lp24-2</plasmid>
    </source>
</reference>
<gene>
    <name evidence="9" type="ORF">O5404_07670</name>
</gene>
<keyword evidence="5 8" id="KW-0564">Palmitate</keyword>
<dbReference type="GO" id="GO:0009279">
    <property type="term" value="C:cell outer membrane"/>
    <property type="evidence" value="ECO:0007669"/>
    <property type="project" value="UniProtKB-SubCell"/>
</dbReference>
<protein>
    <recommendedName>
        <fullName evidence="8">Variable large protein</fullName>
    </recommendedName>
</protein>
<geneLocation type="plasmid" evidence="9 10">
    <name>pZSt-lp24-2</name>
</geneLocation>
<dbReference type="InterPro" id="IPR000680">
    <property type="entry name" value="Borrelia_lipo"/>
</dbReference>
<proteinExistence type="predicted"/>
<evidence type="ECO:0000256" key="8">
    <source>
        <dbReference type="RuleBase" id="RU363105"/>
    </source>
</evidence>
<evidence type="ECO:0000256" key="3">
    <source>
        <dbReference type="ARBA" id="ARBA00022729"/>
    </source>
</evidence>